<proteinExistence type="predicted"/>
<evidence type="ECO:0000313" key="2">
    <source>
        <dbReference type="EMBL" id="KAK7606635.1"/>
    </source>
</evidence>
<protein>
    <submittedName>
        <fullName evidence="2">Uncharacterized protein</fullName>
    </submittedName>
</protein>
<organism evidence="2 3">
    <name type="scientific">Phyllosticta paracitricarpa</name>
    <dbReference type="NCBI Taxonomy" id="2016321"/>
    <lineage>
        <taxon>Eukaryota</taxon>
        <taxon>Fungi</taxon>
        <taxon>Dikarya</taxon>
        <taxon>Ascomycota</taxon>
        <taxon>Pezizomycotina</taxon>
        <taxon>Dothideomycetes</taxon>
        <taxon>Dothideomycetes incertae sedis</taxon>
        <taxon>Botryosphaeriales</taxon>
        <taxon>Phyllostictaceae</taxon>
        <taxon>Phyllosticta</taxon>
    </lineage>
</organism>
<feature type="transmembrane region" description="Helical" evidence="1">
    <location>
        <begin position="34"/>
        <end position="58"/>
    </location>
</feature>
<evidence type="ECO:0000313" key="3">
    <source>
        <dbReference type="Proteomes" id="UP001367316"/>
    </source>
</evidence>
<reference evidence="2 3" key="1">
    <citation type="submission" date="2024-04" db="EMBL/GenBank/DDBJ databases">
        <title>Phyllosticta paracitricarpa is synonymous to the EU quarantine fungus P. citricarpa based on phylogenomic analyses.</title>
        <authorList>
            <consortium name="Lawrence Berkeley National Laboratory"/>
            <person name="Van ingen-buijs V.A."/>
            <person name="Van westerhoven A.C."/>
            <person name="Haridas S."/>
            <person name="Skiadas P."/>
            <person name="Martin F."/>
            <person name="Groenewald J.Z."/>
            <person name="Crous P.W."/>
            <person name="Seidl M.F."/>
        </authorList>
    </citation>
    <scope>NUCLEOTIDE SEQUENCE [LARGE SCALE GENOMIC DNA]</scope>
    <source>
        <strain evidence="2 3">CBS 141358</strain>
    </source>
</reference>
<dbReference type="Proteomes" id="UP001367316">
    <property type="component" value="Unassembled WGS sequence"/>
</dbReference>
<name>A0ABR1MUL9_9PEZI</name>
<accession>A0ABR1MUL9</accession>
<keyword evidence="1" id="KW-0472">Membrane</keyword>
<sequence>MRHKLDKITAARGKMIDQADQNGARRQERGGDGAADCSVLLCAGFCIFVLIFFFFFFARLGPSLPLLLSEKRTATATCDSRHVNRIGKHGWMLSVPQGSSFVLLDILAPRLGVGCFYMSIESTAYLSNLPFQFLDSSLPLLELIGRKFTHAHIAQFQSRRKTLIVVFVVVSHEKKRKRK</sequence>
<gene>
    <name evidence="2" type="ORF">JOL62DRAFT_328138</name>
</gene>
<comment type="caution">
    <text evidence="2">The sequence shown here is derived from an EMBL/GenBank/DDBJ whole genome shotgun (WGS) entry which is preliminary data.</text>
</comment>
<keyword evidence="1" id="KW-1133">Transmembrane helix</keyword>
<keyword evidence="1" id="KW-0812">Transmembrane</keyword>
<evidence type="ECO:0000256" key="1">
    <source>
        <dbReference type="SAM" id="Phobius"/>
    </source>
</evidence>
<keyword evidence="3" id="KW-1185">Reference proteome</keyword>
<dbReference type="EMBL" id="JBBPBF010000044">
    <property type="protein sequence ID" value="KAK7606635.1"/>
    <property type="molecule type" value="Genomic_DNA"/>
</dbReference>